<comment type="caution">
    <text evidence="1">The sequence shown here is derived from an EMBL/GenBank/DDBJ whole genome shotgun (WGS) entry which is preliminary data.</text>
</comment>
<proteinExistence type="predicted"/>
<dbReference type="Proteomes" id="UP001488805">
    <property type="component" value="Unassembled WGS sequence"/>
</dbReference>
<dbReference type="AlphaFoldDB" id="A0AAW1ETG1"/>
<sequence length="92" mass="10279">MIVRGAETVAERARGREEAAKEAALLLSLHPREDREEEDREKSTVPLRCSIPLAPEVKTKTSTVRYVTLSPPFIPFPVFIRTVDQQQSGAGF</sequence>
<organism evidence="1 2">
    <name type="scientific">Zoarces viviparus</name>
    <name type="common">Viviparous eelpout</name>
    <name type="synonym">Blennius viviparus</name>
    <dbReference type="NCBI Taxonomy" id="48416"/>
    <lineage>
        <taxon>Eukaryota</taxon>
        <taxon>Metazoa</taxon>
        <taxon>Chordata</taxon>
        <taxon>Craniata</taxon>
        <taxon>Vertebrata</taxon>
        <taxon>Euteleostomi</taxon>
        <taxon>Actinopterygii</taxon>
        <taxon>Neopterygii</taxon>
        <taxon>Teleostei</taxon>
        <taxon>Neoteleostei</taxon>
        <taxon>Acanthomorphata</taxon>
        <taxon>Eupercaria</taxon>
        <taxon>Perciformes</taxon>
        <taxon>Cottioidei</taxon>
        <taxon>Zoarcales</taxon>
        <taxon>Zoarcidae</taxon>
        <taxon>Zoarcinae</taxon>
        <taxon>Zoarces</taxon>
    </lineage>
</organism>
<evidence type="ECO:0000313" key="1">
    <source>
        <dbReference type="EMBL" id="KAK9525673.1"/>
    </source>
</evidence>
<reference evidence="1 2" key="1">
    <citation type="journal article" date="2024" name="Genome Biol. Evol.">
        <title>Chromosome-level genome assembly of the viviparous eelpout Zoarces viviparus.</title>
        <authorList>
            <person name="Fuhrmann N."/>
            <person name="Brasseur M.V."/>
            <person name="Bakowski C.E."/>
            <person name="Podsiadlowski L."/>
            <person name="Prost S."/>
            <person name="Krehenwinkel H."/>
            <person name="Mayer C."/>
        </authorList>
    </citation>
    <scope>NUCLEOTIDE SEQUENCE [LARGE SCALE GENOMIC DNA]</scope>
    <source>
        <strain evidence="1">NO-MEL_2022_Ind0_liver</strain>
    </source>
</reference>
<keyword evidence="2" id="KW-1185">Reference proteome</keyword>
<name>A0AAW1ETG1_ZOAVI</name>
<protein>
    <submittedName>
        <fullName evidence="1">Uncharacterized protein</fullName>
    </submittedName>
</protein>
<gene>
    <name evidence="1" type="ORF">VZT92_016358</name>
</gene>
<evidence type="ECO:0000313" key="2">
    <source>
        <dbReference type="Proteomes" id="UP001488805"/>
    </source>
</evidence>
<accession>A0AAW1ETG1</accession>
<dbReference type="EMBL" id="JBCEZU010000134">
    <property type="protein sequence ID" value="KAK9525673.1"/>
    <property type="molecule type" value="Genomic_DNA"/>
</dbReference>